<dbReference type="PANTHER" id="PTHR21256">
    <property type="entry name" value="HISTIDINOL DEHYDROGENASE HDH"/>
    <property type="match status" value="1"/>
</dbReference>
<sequence>MVFVNSLRIINSDKISEESISNFITRTTTQLDEIKEDVLNIINEVKLTGDKAIIRFSKKYDNVELDKSEIRVSEDEITDAYEKIDKKLLDALRYAKKNLIKFHEAQIRKDWAIEITKGVKAGQVYRPLESVGLYIPGGRAIYPSTVLMAATPAYIAGVKEIILCSPPQ</sequence>
<dbReference type="GO" id="GO:0004399">
    <property type="term" value="F:histidinol dehydrogenase activity"/>
    <property type="evidence" value="ECO:0007669"/>
    <property type="project" value="TreeGrafter"/>
</dbReference>
<feature type="non-terminal residue" evidence="2">
    <location>
        <position position="168"/>
    </location>
</feature>
<dbReference type="InterPro" id="IPR012131">
    <property type="entry name" value="Hstdl_DH"/>
</dbReference>
<evidence type="ECO:0008006" key="3">
    <source>
        <dbReference type="Google" id="ProtNLM"/>
    </source>
</evidence>
<dbReference type="AlphaFoldDB" id="X1KZD7"/>
<dbReference type="GO" id="GO:0051287">
    <property type="term" value="F:NAD binding"/>
    <property type="evidence" value="ECO:0007669"/>
    <property type="project" value="InterPro"/>
</dbReference>
<evidence type="ECO:0000313" key="2">
    <source>
        <dbReference type="EMBL" id="GAI12078.1"/>
    </source>
</evidence>
<dbReference type="GO" id="GO:0000105">
    <property type="term" value="P:L-histidine biosynthetic process"/>
    <property type="evidence" value="ECO:0007669"/>
    <property type="project" value="TreeGrafter"/>
</dbReference>
<dbReference type="GO" id="GO:0046872">
    <property type="term" value="F:metal ion binding"/>
    <property type="evidence" value="ECO:0007669"/>
    <property type="project" value="InterPro"/>
</dbReference>
<proteinExistence type="predicted"/>
<gene>
    <name evidence="2" type="ORF">S06H3_20178</name>
</gene>
<keyword evidence="1" id="KW-0560">Oxidoreductase</keyword>
<dbReference type="GO" id="GO:0005737">
    <property type="term" value="C:cytoplasm"/>
    <property type="evidence" value="ECO:0007669"/>
    <property type="project" value="TreeGrafter"/>
</dbReference>
<protein>
    <recommendedName>
        <fullName evidence="3">Histidinol dehydrogenase</fullName>
    </recommendedName>
</protein>
<dbReference type="Gene3D" id="3.40.50.1980">
    <property type="entry name" value="Nitrogenase molybdenum iron protein domain"/>
    <property type="match status" value="1"/>
</dbReference>
<dbReference type="EMBL" id="BARV01010421">
    <property type="protein sequence ID" value="GAI12078.1"/>
    <property type="molecule type" value="Genomic_DNA"/>
</dbReference>
<evidence type="ECO:0000256" key="1">
    <source>
        <dbReference type="ARBA" id="ARBA00023002"/>
    </source>
</evidence>
<accession>X1KZD7</accession>
<dbReference type="InterPro" id="IPR016161">
    <property type="entry name" value="Ald_DH/histidinol_DH"/>
</dbReference>
<name>X1KZD7_9ZZZZ</name>
<dbReference type="Pfam" id="PF00815">
    <property type="entry name" value="Histidinol_dh"/>
    <property type="match status" value="1"/>
</dbReference>
<dbReference type="PANTHER" id="PTHR21256:SF2">
    <property type="entry name" value="HISTIDINE BIOSYNTHESIS TRIFUNCTIONAL PROTEIN"/>
    <property type="match status" value="1"/>
</dbReference>
<organism evidence="2">
    <name type="scientific">marine sediment metagenome</name>
    <dbReference type="NCBI Taxonomy" id="412755"/>
    <lineage>
        <taxon>unclassified sequences</taxon>
        <taxon>metagenomes</taxon>
        <taxon>ecological metagenomes</taxon>
    </lineage>
</organism>
<dbReference type="SUPFAM" id="SSF53720">
    <property type="entry name" value="ALDH-like"/>
    <property type="match status" value="1"/>
</dbReference>
<dbReference type="PRINTS" id="PR00083">
    <property type="entry name" value="HOLDHDRGNASE"/>
</dbReference>
<comment type="caution">
    <text evidence="2">The sequence shown here is derived from an EMBL/GenBank/DDBJ whole genome shotgun (WGS) entry which is preliminary data.</text>
</comment>
<reference evidence="2" key="1">
    <citation type="journal article" date="2014" name="Front. Microbiol.">
        <title>High frequency of phylogenetically diverse reductive dehalogenase-homologous genes in deep subseafloor sedimentary metagenomes.</title>
        <authorList>
            <person name="Kawai M."/>
            <person name="Futagami T."/>
            <person name="Toyoda A."/>
            <person name="Takaki Y."/>
            <person name="Nishi S."/>
            <person name="Hori S."/>
            <person name="Arai W."/>
            <person name="Tsubouchi T."/>
            <person name="Morono Y."/>
            <person name="Uchiyama I."/>
            <person name="Ito T."/>
            <person name="Fujiyama A."/>
            <person name="Inagaki F."/>
            <person name="Takami H."/>
        </authorList>
    </citation>
    <scope>NUCLEOTIDE SEQUENCE</scope>
    <source>
        <strain evidence="2">Expedition CK06-06</strain>
    </source>
</reference>